<protein>
    <submittedName>
        <fullName evidence="6">Agenet domain containing protein</fullName>
    </submittedName>
</protein>
<dbReference type="InterPro" id="IPR007930">
    <property type="entry name" value="DUF724"/>
</dbReference>
<dbReference type="InterPro" id="IPR008395">
    <property type="entry name" value="Agenet-like_dom"/>
</dbReference>
<evidence type="ECO:0000256" key="3">
    <source>
        <dbReference type="SAM" id="Coils"/>
    </source>
</evidence>
<reference evidence="7" key="1">
    <citation type="submission" date="2016-06" db="EMBL/GenBank/DDBJ databases">
        <title>Parallel loss of symbiosis genes in relatives of nitrogen-fixing non-legume Parasponia.</title>
        <authorList>
            <person name="Van Velzen R."/>
            <person name="Holmer R."/>
            <person name="Bu F."/>
            <person name="Rutten L."/>
            <person name="Van Zeijl A."/>
            <person name="Liu W."/>
            <person name="Santuari L."/>
            <person name="Cao Q."/>
            <person name="Sharma T."/>
            <person name="Shen D."/>
            <person name="Roswanjaya Y."/>
            <person name="Wardhani T."/>
            <person name="Kalhor M.S."/>
            <person name="Jansen J."/>
            <person name="Van den Hoogen J."/>
            <person name="Gungor B."/>
            <person name="Hartog M."/>
            <person name="Hontelez J."/>
            <person name="Verver J."/>
            <person name="Yang W.-C."/>
            <person name="Schijlen E."/>
            <person name="Repin R."/>
            <person name="Schilthuizen M."/>
            <person name="Schranz E."/>
            <person name="Heidstra R."/>
            <person name="Miyata K."/>
            <person name="Fedorova E."/>
            <person name="Kohlen W."/>
            <person name="Bisseling T."/>
            <person name="Smit S."/>
            <person name="Geurts R."/>
        </authorList>
    </citation>
    <scope>NUCLEOTIDE SEQUENCE [LARGE SCALE GENOMIC DNA]</scope>
    <source>
        <strain evidence="7">cv. RG33-2</strain>
    </source>
</reference>
<keyword evidence="2" id="KW-0341">Growth regulation</keyword>
<feature type="region of interest" description="Disordered" evidence="4">
    <location>
        <begin position="34"/>
        <end position="53"/>
    </location>
</feature>
<sequence>MGKNEKYFQEGSRVEVRSEEEGFENAWHPAVVVVEPPSGPSAKKRKRSRNDNSNSVVRYDHMLSYEGSKQPLVEKLKAYLLRPAPPCGTTADRQGFEPNDVVDAFYDDVWWTGVVFKVIDDDSYTVFFQKPPDLLEFKRSQLRPHWDWVERKWVRPEKQAIPEGIFDPGTAVEVNLNAEDPSCTWIPAVFLVQVDTDSALVRYEKTSDNGGKQVVEKVVVHVHQIRLQPPEMNAKNKNFDMKEKVVHVTPDCQERSNQASNTTGRTAKSPNGDESAKVILTTHDEGIELSKRPLKIARREVGKNQAIIPLKKSNVTVSRPRTLERGRSLKMKSKVTVSRPRTLERGRSLKMKSKDLQPFVAVTGASALKIADKDVLKPKHAIEEFEISGMLVEPKGITGSSVENSGPPSIQGEQNDNEANGKINGKEQQTELLVANSQAAEAGKDLRGSWGVVSECATDKSDSPAITGLQLTEDEPEGGQALAFPKSPFVVSADKASSMQIEETLSRTNVDESDALGDGRALVSPTSANIVPADKASSMQIDETLSLTNADELDALGDGRALVSPTSTNIGCGDKALQMQIEETLENGRPLVSPTSTNIISTDKALSMRIEETNLTNVDESGKIQQDKDEWKDGRVPVSTASAVVVSIDKALSMQIQETQGDGKCLVSPASMNVISTDKALPMQIEETHLSHDDESGNIEQEDTQNLPFVKSSPLWQLIESIELFKKLPQKPHFRPLVKCKEIKREASAIKNMIDFAYLIDKTSKLQEDDSREYFGSIMEELAKLEELGFNVKVVHGHLNKRLEMKVKFEELQDQLKGIEIQIMEHSDKKTKIDGEVVEIDKEIKRLVEKRATLMFESTCEGSKVSNLLAEAAVINEAILTTSQCFRNQFILGD</sequence>
<feature type="compositionally biased region" description="Polar residues" evidence="4">
    <location>
        <begin position="398"/>
        <end position="418"/>
    </location>
</feature>
<dbReference type="Pfam" id="PF05266">
    <property type="entry name" value="DUF724"/>
    <property type="match status" value="1"/>
</dbReference>
<dbReference type="OrthoDB" id="1154930at2759"/>
<evidence type="ECO:0000313" key="6">
    <source>
        <dbReference type="EMBL" id="PON49925.1"/>
    </source>
</evidence>
<dbReference type="SMART" id="SM00743">
    <property type="entry name" value="Agenet"/>
    <property type="match status" value="3"/>
</dbReference>
<evidence type="ECO:0000259" key="5">
    <source>
        <dbReference type="SMART" id="SM00743"/>
    </source>
</evidence>
<keyword evidence="1" id="KW-0813">Transport</keyword>
<feature type="region of interest" description="Disordered" evidence="4">
    <location>
        <begin position="250"/>
        <end position="275"/>
    </location>
</feature>
<dbReference type="AlphaFoldDB" id="A0A2P5BM98"/>
<dbReference type="Pfam" id="PF05641">
    <property type="entry name" value="Agenet"/>
    <property type="match status" value="2"/>
</dbReference>
<feature type="domain" description="Agenet" evidence="5">
    <location>
        <begin position="6"/>
        <end position="89"/>
    </location>
</feature>
<dbReference type="PANTHER" id="PTHR31917">
    <property type="entry name" value="AGENET DOMAIN-CONTAINING PROTEIN-RELATED"/>
    <property type="match status" value="1"/>
</dbReference>
<evidence type="ECO:0000256" key="2">
    <source>
        <dbReference type="ARBA" id="ARBA00022604"/>
    </source>
</evidence>
<feature type="compositionally biased region" description="Polar residues" evidence="4">
    <location>
        <begin position="255"/>
        <end position="269"/>
    </location>
</feature>
<dbReference type="CDD" id="cd20405">
    <property type="entry name" value="Tudor_Agenet_AtDUF_rpt1_3"/>
    <property type="match status" value="1"/>
</dbReference>
<feature type="region of interest" description="Disordered" evidence="4">
    <location>
        <begin position="396"/>
        <end position="422"/>
    </location>
</feature>
<dbReference type="Proteomes" id="UP000237000">
    <property type="component" value="Unassembled WGS sequence"/>
</dbReference>
<evidence type="ECO:0000256" key="1">
    <source>
        <dbReference type="ARBA" id="ARBA00022448"/>
    </source>
</evidence>
<keyword evidence="3" id="KW-0175">Coiled coil</keyword>
<evidence type="ECO:0000313" key="7">
    <source>
        <dbReference type="Proteomes" id="UP000237000"/>
    </source>
</evidence>
<proteinExistence type="predicted"/>
<dbReference type="PANTHER" id="PTHR31917:SF153">
    <property type="entry name" value="DUF724 DOMAIN-CONTAINING PROTEIN 3-RELATED"/>
    <property type="match status" value="1"/>
</dbReference>
<name>A0A2P5BM98_TREOI</name>
<feature type="domain" description="Agenet" evidence="5">
    <location>
        <begin position="94"/>
        <end position="150"/>
    </location>
</feature>
<feature type="domain" description="Agenet" evidence="5">
    <location>
        <begin position="164"/>
        <end position="233"/>
    </location>
</feature>
<feature type="coiled-coil region" evidence="3">
    <location>
        <begin position="802"/>
        <end position="829"/>
    </location>
</feature>
<dbReference type="InterPro" id="IPR014002">
    <property type="entry name" value="Agenet_dom_plant"/>
</dbReference>
<accession>A0A2P5BM98</accession>
<gene>
    <name evidence="6" type="ORF">TorRG33x02_315900</name>
</gene>
<organism evidence="6 7">
    <name type="scientific">Trema orientale</name>
    <name type="common">Charcoal tree</name>
    <name type="synonym">Celtis orientalis</name>
    <dbReference type="NCBI Taxonomy" id="63057"/>
    <lineage>
        <taxon>Eukaryota</taxon>
        <taxon>Viridiplantae</taxon>
        <taxon>Streptophyta</taxon>
        <taxon>Embryophyta</taxon>
        <taxon>Tracheophyta</taxon>
        <taxon>Spermatophyta</taxon>
        <taxon>Magnoliopsida</taxon>
        <taxon>eudicotyledons</taxon>
        <taxon>Gunneridae</taxon>
        <taxon>Pentapetalae</taxon>
        <taxon>rosids</taxon>
        <taxon>fabids</taxon>
        <taxon>Rosales</taxon>
        <taxon>Cannabaceae</taxon>
        <taxon>Trema</taxon>
    </lineage>
</organism>
<evidence type="ECO:0000256" key="4">
    <source>
        <dbReference type="SAM" id="MobiDB-lite"/>
    </source>
</evidence>
<dbReference type="InParanoid" id="A0A2P5BM98"/>
<dbReference type="CDD" id="cd20406">
    <property type="entry name" value="Tudor_Agenet_AtDUF_rpt2_4"/>
    <property type="match status" value="1"/>
</dbReference>
<comment type="caution">
    <text evidence="6">The sequence shown here is derived from an EMBL/GenBank/DDBJ whole genome shotgun (WGS) entry which is preliminary data.</text>
</comment>
<dbReference type="EMBL" id="JXTC01000492">
    <property type="protein sequence ID" value="PON49925.1"/>
    <property type="molecule type" value="Genomic_DNA"/>
</dbReference>
<dbReference type="STRING" id="63057.A0A2P5BM98"/>
<keyword evidence="7" id="KW-1185">Reference proteome</keyword>